<dbReference type="PANTHER" id="PTHR37984">
    <property type="entry name" value="PROTEIN CBG26694"/>
    <property type="match status" value="1"/>
</dbReference>
<dbReference type="EMBL" id="VSWD01000005">
    <property type="protein sequence ID" value="KAK3101336.1"/>
    <property type="molecule type" value="Genomic_DNA"/>
</dbReference>
<dbReference type="FunFam" id="1.10.340.70:FF:000001">
    <property type="entry name" value="Retrovirus-related Pol polyprotein from transposon gypsy-like Protein"/>
    <property type="match status" value="1"/>
</dbReference>
<dbReference type="InterPro" id="IPR050951">
    <property type="entry name" value="Retrovirus_Pol_polyprotein"/>
</dbReference>
<dbReference type="Pfam" id="PF17921">
    <property type="entry name" value="Integrase_H2C2"/>
    <property type="match status" value="1"/>
</dbReference>
<comment type="caution">
    <text evidence="2">The sequence shown here is derived from an EMBL/GenBank/DDBJ whole genome shotgun (WGS) entry which is preliminary data.</text>
</comment>
<name>A0AA88YGI1_PINIB</name>
<dbReference type="AlphaFoldDB" id="A0AA88YGI1"/>
<keyword evidence="3" id="KW-1185">Reference proteome</keyword>
<organism evidence="2 3">
    <name type="scientific">Pinctada imbricata</name>
    <name type="common">Atlantic pearl-oyster</name>
    <name type="synonym">Pinctada martensii</name>
    <dbReference type="NCBI Taxonomy" id="66713"/>
    <lineage>
        <taxon>Eukaryota</taxon>
        <taxon>Metazoa</taxon>
        <taxon>Spiralia</taxon>
        <taxon>Lophotrochozoa</taxon>
        <taxon>Mollusca</taxon>
        <taxon>Bivalvia</taxon>
        <taxon>Autobranchia</taxon>
        <taxon>Pteriomorphia</taxon>
        <taxon>Pterioida</taxon>
        <taxon>Pterioidea</taxon>
        <taxon>Pteriidae</taxon>
        <taxon>Pinctada</taxon>
    </lineage>
</organism>
<dbReference type="PANTHER" id="PTHR37984:SF15">
    <property type="entry name" value="INTEGRASE CATALYTIC DOMAIN-CONTAINING PROTEIN"/>
    <property type="match status" value="1"/>
</dbReference>
<dbReference type="InterPro" id="IPR041588">
    <property type="entry name" value="Integrase_H2C2"/>
</dbReference>
<protein>
    <recommendedName>
        <fullName evidence="1">Integrase zinc-binding domain-containing protein</fullName>
    </recommendedName>
</protein>
<evidence type="ECO:0000313" key="2">
    <source>
        <dbReference type="EMBL" id="KAK3101336.1"/>
    </source>
</evidence>
<proteinExistence type="predicted"/>
<dbReference type="Proteomes" id="UP001186944">
    <property type="component" value="Unassembled WGS sequence"/>
</dbReference>
<gene>
    <name evidence="2" type="ORF">FSP39_002814</name>
</gene>
<accession>A0AA88YGI1</accession>
<reference evidence="2" key="1">
    <citation type="submission" date="2019-08" db="EMBL/GenBank/DDBJ databases">
        <title>The improved chromosome-level genome for the pearl oyster Pinctada fucata martensii using PacBio sequencing and Hi-C.</title>
        <authorList>
            <person name="Zheng Z."/>
        </authorList>
    </citation>
    <scope>NUCLEOTIDE SEQUENCE</scope>
    <source>
        <strain evidence="2">ZZ-2019</strain>
        <tissue evidence="2">Adductor muscle</tissue>
    </source>
</reference>
<sequence length="320" mass="37068">MRIPVRIVNIGAFPVKLRRNSLLGELSPVTEFQEIVEKLEDPLDRSIRLAQNDETYDFRMSDVKERLIITEEWNNLDEIGADNGNEAEDSGRCEHDASNVSNLDFEASKQIQEDWREFKDNIDNVNPLGEKKGIPSDVRAVTRSQTVHDKSNWLPQYTLVDICSFQREDPDLGPLHEWIDNNSVPNRDEVARYCPATRKFWLNWENFTRESNVLYQKIMDKAGHTDRLQLLIPKMLQKEILIGCHDNVFAAHFGIHKTIDRIKQFCYWYKMSEDVKLHIRECPICSKWKGNKASLTEYRIGLDGSGGTGYHWSIAKVKTG</sequence>
<dbReference type="Gene3D" id="1.10.340.70">
    <property type="match status" value="1"/>
</dbReference>
<feature type="domain" description="Integrase zinc-binding" evidence="1">
    <location>
        <begin position="232"/>
        <end position="289"/>
    </location>
</feature>
<evidence type="ECO:0000313" key="3">
    <source>
        <dbReference type="Proteomes" id="UP001186944"/>
    </source>
</evidence>
<evidence type="ECO:0000259" key="1">
    <source>
        <dbReference type="Pfam" id="PF17921"/>
    </source>
</evidence>